<name>A0A1W1DA64_9ZZZZ</name>
<dbReference type="Gene3D" id="2.40.50.140">
    <property type="entry name" value="Nucleic acid-binding proteins"/>
    <property type="match status" value="1"/>
</dbReference>
<dbReference type="Gene3D" id="1.10.10.10">
    <property type="entry name" value="Winged helix-like DNA-binding domain superfamily/Winged helix DNA-binding domain"/>
    <property type="match status" value="1"/>
</dbReference>
<dbReference type="AlphaFoldDB" id="A0A1W1DA64"/>
<protein>
    <submittedName>
        <fullName evidence="2">3'-to-5' exoribonuclease RNase R</fullName>
    </submittedName>
</protein>
<dbReference type="EMBL" id="FPHR01000028">
    <property type="protein sequence ID" value="SFV77498.1"/>
    <property type="molecule type" value="Genomic_DNA"/>
</dbReference>
<proteinExistence type="predicted"/>
<accession>A0A1W1DA64</accession>
<dbReference type="SUPFAM" id="SSF50249">
    <property type="entry name" value="Nucleic acid-binding proteins"/>
    <property type="match status" value="2"/>
</dbReference>
<dbReference type="GO" id="GO:0000175">
    <property type="term" value="F:3'-5'-RNA exonuclease activity"/>
    <property type="evidence" value="ECO:0007669"/>
    <property type="project" value="TreeGrafter"/>
</dbReference>
<dbReference type="Pfam" id="PF23161">
    <property type="entry name" value="HTH_RNase_II"/>
    <property type="match status" value="1"/>
</dbReference>
<evidence type="ECO:0000259" key="1">
    <source>
        <dbReference type="SMART" id="SM00955"/>
    </source>
</evidence>
<gene>
    <name evidence="2" type="ORF">MNB_SUP05-4-455</name>
</gene>
<dbReference type="InterPro" id="IPR001900">
    <property type="entry name" value="RNase_II/R"/>
</dbReference>
<dbReference type="GO" id="GO:0003723">
    <property type="term" value="F:RNA binding"/>
    <property type="evidence" value="ECO:0007669"/>
    <property type="project" value="InterPro"/>
</dbReference>
<evidence type="ECO:0000313" key="2">
    <source>
        <dbReference type="EMBL" id="SFV77498.1"/>
    </source>
</evidence>
<dbReference type="PANTHER" id="PTHR23355">
    <property type="entry name" value="RIBONUCLEASE"/>
    <property type="match status" value="1"/>
</dbReference>
<dbReference type="InterPro" id="IPR036388">
    <property type="entry name" value="WH-like_DNA-bd_sf"/>
</dbReference>
<dbReference type="InterPro" id="IPR012340">
    <property type="entry name" value="NA-bd_OB-fold"/>
</dbReference>
<dbReference type="Pfam" id="PF00773">
    <property type="entry name" value="RNB"/>
    <property type="match status" value="1"/>
</dbReference>
<dbReference type="PANTHER" id="PTHR23355:SF42">
    <property type="entry name" value="RIBONUCLEASE II, CHLOROPLASTIC_MITOCHONDRIAL"/>
    <property type="match status" value="1"/>
</dbReference>
<feature type="domain" description="RNB" evidence="1">
    <location>
        <begin position="220"/>
        <end position="500"/>
    </location>
</feature>
<sequence length="605" mass="68652">MVNSLVAYKGKPARIISVTTHKFDLEFDDGSTRKVREKDFRFIHPEFTKVSESCAHADMAILEDFQEETLALQEITEWLFDEYTAKTAWCTCLLVEDGLYFYWQKDQVFVRPTVQVQGILDKRNAEQIAAESLQHCIDNLNNNTFDEQDIPYLQEVAKVALNQSKHAKILDHVGVENNEEAAYKFLLKINYFTDSFNPYPARFSIPEDEEIEVSLREIERVDLTHMNAYAIDNEGSNDADDAISVDGDRLWIHIADVSVIVDSGSDLDEYARERGSNLYLPEQIIHMLPTSITKALALGETQTSPALSIGLNMSEGIISNIEVVHSTIKVINTTYEAVDKELLDNSNTDFTNIQTFIDQHKAFRAKSGSISLNLPNVDVRFIDEKVQIEPQKTSPSRDFVAEVMVTAGRTISQYAQENDIVMPYALQDEGDFPQEVLDKKENLSTAESFKAIKFFKRSATSIKPLPHYGLGLDSYLRITSPLRRYYDLLAHQQLSNFIAGKPTLDKARVKEIIGINNNALASVGRVTRFSNDHYKCLFLKQNSGWKGEGVVVDIRGDKALFMIPEVGLMTQIKFKEDQIPKPDEKIMLKVTRVDMMERSANFKPV</sequence>
<reference evidence="2" key="1">
    <citation type="submission" date="2016-10" db="EMBL/GenBank/DDBJ databases">
        <authorList>
            <person name="de Groot N.N."/>
        </authorList>
    </citation>
    <scope>NUCLEOTIDE SEQUENCE</scope>
</reference>
<dbReference type="GO" id="GO:0000932">
    <property type="term" value="C:P-body"/>
    <property type="evidence" value="ECO:0007669"/>
    <property type="project" value="TreeGrafter"/>
</dbReference>
<dbReference type="GO" id="GO:0006402">
    <property type="term" value="P:mRNA catabolic process"/>
    <property type="evidence" value="ECO:0007669"/>
    <property type="project" value="TreeGrafter"/>
</dbReference>
<dbReference type="SMART" id="SM00955">
    <property type="entry name" value="RNB"/>
    <property type="match status" value="1"/>
</dbReference>
<dbReference type="InterPro" id="IPR056404">
    <property type="entry name" value="HTH_RNase_II"/>
</dbReference>
<organism evidence="2">
    <name type="scientific">hydrothermal vent metagenome</name>
    <dbReference type="NCBI Taxonomy" id="652676"/>
    <lineage>
        <taxon>unclassified sequences</taxon>
        <taxon>metagenomes</taxon>
        <taxon>ecological metagenomes</taxon>
    </lineage>
</organism>
<dbReference type="InterPro" id="IPR050180">
    <property type="entry name" value="RNR_Ribonuclease"/>
</dbReference>